<keyword evidence="3" id="KW-1185">Reference proteome</keyword>
<dbReference type="EMBL" id="JAULUE010002047">
    <property type="protein sequence ID" value="KAK5913223.1"/>
    <property type="molecule type" value="Genomic_DNA"/>
</dbReference>
<accession>A0AAN8HF84</accession>
<feature type="region of interest" description="Disordered" evidence="1">
    <location>
        <begin position="36"/>
        <end position="66"/>
    </location>
</feature>
<evidence type="ECO:0000256" key="1">
    <source>
        <dbReference type="SAM" id="MobiDB-lite"/>
    </source>
</evidence>
<evidence type="ECO:0000313" key="3">
    <source>
        <dbReference type="Proteomes" id="UP001335648"/>
    </source>
</evidence>
<sequence length="66" mass="7301">MVPAQDGWENKGLQDLFLITLSQLLCSDNRSHVRSAQPGEAVRVTLRGHSEDETDGQNRPAPSSHF</sequence>
<dbReference type="Proteomes" id="UP001335648">
    <property type="component" value="Unassembled WGS sequence"/>
</dbReference>
<reference evidence="2 3" key="1">
    <citation type="journal article" date="2023" name="Mol. Biol. Evol.">
        <title>Genomics of Secondarily Temperate Adaptation in the Only Non-Antarctic Icefish.</title>
        <authorList>
            <person name="Rivera-Colon A.G."/>
            <person name="Rayamajhi N."/>
            <person name="Minhas B.F."/>
            <person name="Madrigal G."/>
            <person name="Bilyk K.T."/>
            <person name="Yoon V."/>
            <person name="Hune M."/>
            <person name="Gregory S."/>
            <person name="Cheng C.H.C."/>
            <person name="Catchen J.M."/>
        </authorList>
    </citation>
    <scope>NUCLEOTIDE SEQUENCE [LARGE SCALE GENOMIC DNA]</scope>
    <source>
        <strain evidence="2">JC2023a</strain>
    </source>
</reference>
<organism evidence="2 3">
    <name type="scientific">Champsocephalus esox</name>
    <name type="common">pike icefish</name>
    <dbReference type="NCBI Taxonomy" id="159716"/>
    <lineage>
        <taxon>Eukaryota</taxon>
        <taxon>Metazoa</taxon>
        <taxon>Chordata</taxon>
        <taxon>Craniata</taxon>
        <taxon>Vertebrata</taxon>
        <taxon>Euteleostomi</taxon>
        <taxon>Actinopterygii</taxon>
        <taxon>Neopterygii</taxon>
        <taxon>Teleostei</taxon>
        <taxon>Neoteleostei</taxon>
        <taxon>Acanthomorphata</taxon>
        <taxon>Eupercaria</taxon>
        <taxon>Perciformes</taxon>
        <taxon>Notothenioidei</taxon>
        <taxon>Channichthyidae</taxon>
        <taxon>Champsocephalus</taxon>
    </lineage>
</organism>
<protein>
    <submittedName>
        <fullName evidence="2">Uncharacterized protein</fullName>
    </submittedName>
</protein>
<name>A0AAN8HF84_9TELE</name>
<evidence type="ECO:0000313" key="2">
    <source>
        <dbReference type="EMBL" id="KAK5913223.1"/>
    </source>
</evidence>
<comment type="caution">
    <text evidence="2">The sequence shown here is derived from an EMBL/GenBank/DDBJ whole genome shotgun (WGS) entry which is preliminary data.</text>
</comment>
<proteinExistence type="predicted"/>
<gene>
    <name evidence="2" type="ORF">CesoFtcFv8_003023</name>
</gene>
<dbReference type="AlphaFoldDB" id="A0AAN8HF84"/>